<dbReference type="InterPro" id="IPR015915">
    <property type="entry name" value="Kelch-typ_b-propeller"/>
</dbReference>
<evidence type="ECO:0000313" key="3">
    <source>
        <dbReference type="EMBL" id="EGR30372.1"/>
    </source>
</evidence>
<organism evidence="3 4">
    <name type="scientific">Ichthyophthirius multifiliis</name>
    <name type="common">White spot disease agent</name>
    <name type="synonym">Ich</name>
    <dbReference type="NCBI Taxonomy" id="5932"/>
    <lineage>
        <taxon>Eukaryota</taxon>
        <taxon>Sar</taxon>
        <taxon>Alveolata</taxon>
        <taxon>Ciliophora</taxon>
        <taxon>Intramacronucleata</taxon>
        <taxon>Oligohymenophorea</taxon>
        <taxon>Hymenostomatida</taxon>
        <taxon>Ophryoglenina</taxon>
        <taxon>Ichthyophthirius</taxon>
    </lineage>
</organism>
<dbReference type="EMBL" id="GL984004">
    <property type="protein sequence ID" value="EGR30372.1"/>
    <property type="molecule type" value="Genomic_DNA"/>
</dbReference>
<name>G0QWN7_ICHMU</name>
<evidence type="ECO:0000313" key="4">
    <source>
        <dbReference type="Proteomes" id="UP000008983"/>
    </source>
</evidence>
<evidence type="ECO:0000256" key="2">
    <source>
        <dbReference type="ARBA" id="ARBA00022737"/>
    </source>
</evidence>
<dbReference type="PANTHER" id="PTHR46093:SF18">
    <property type="entry name" value="FIBRONECTIN TYPE-III DOMAIN-CONTAINING PROTEIN"/>
    <property type="match status" value="1"/>
</dbReference>
<keyword evidence="1" id="KW-0880">Kelch repeat</keyword>
<dbReference type="STRING" id="857967.G0QWN7"/>
<dbReference type="OrthoDB" id="293573at2759"/>
<sequence length="187" mass="21644">MESPYCQLDVKKKKSNNYQRRIKEEGIYIFGGLFENSEASDQLRILKIGQKPLFWTFPETNGIPPIGRFQHGQSFLQDLNILVVYGGRNDKIIREGIMGDFNVLNLENLQWIKIQMNGLQIQKRCSFSLCVVDSQILVFGGYEENGFSNADLQKGLDELFILNQKSDLFLLENKHNEDKYGKEEEKI</sequence>
<keyword evidence="4" id="KW-1185">Reference proteome</keyword>
<proteinExistence type="predicted"/>
<protein>
    <submittedName>
        <fullName evidence="3">Kelch motif family protein, putative</fullName>
    </submittedName>
</protein>
<keyword evidence="2" id="KW-0677">Repeat</keyword>
<dbReference type="Proteomes" id="UP000008983">
    <property type="component" value="Unassembled WGS sequence"/>
</dbReference>
<accession>G0QWN7</accession>
<dbReference type="InterPro" id="IPR011043">
    <property type="entry name" value="Gal_Oxase/kelch_b-propeller"/>
</dbReference>
<dbReference type="AlphaFoldDB" id="G0QWN7"/>
<dbReference type="SUPFAM" id="SSF50965">
    <property type="entry name" value="Galactose oxidase, central domain"/>
    <property type="match status" value="1"/>
</dbReference>
<gene>
    <name evidence="3" type="ORF">IMG5_133670</name>
</gene>
<dbReference type="Pfam" id="PF24681">
    <property type="entry name" value="Kelch_KLHDC2_KLHL20_DRC7"/>
    <property type="match status" value="1"/>
</dbReference>
<dbReference type="Gene3D" id="2.120.10.80">
    <property type="entry name" value="Kelch-type beta propeller"/>
    <property type="match status" value="1"/>
</dbReference>
<dbReference type="PANTHER" id="PTHR46093">
    <property type="entry name" value="ACYL-COA-BINDING DOMAIN-CONTAINING PROTEIN 5"/>
    <property type="match status" value="1"/>
</dbReference>
<dbReference type="InParanoid" id="G0QWN7"/>
<reference evidence="3 4" key="1">
    <citation type="submission" date="2011-07" db="EMBL/GenBank/DDBJ databases">
        <authorList>
            <person name="Coyne R."/>
            <person name="Brami D."/>
            <person name="Johnson J."/>
            <person name="Hostetler J."/>
            <person name="Hannick L."/>
            <person name="Clark T."/>
            <person name="Cassidy-Hanley D."/>
            <person name="Inman J."/>
        </authorList>
    </citation>
    <scope>NUCLEOTIDE SEQUENCE [LARGE SCALE GENOMIC DNA]</scope>
    <source>
        <strain evidence="3 4">G5</strain>
    </source>
</reference>
<dbReference type="eggNOG" id="KOG0379">
    <property type="taxonomic scope" value="Eukaryota"/>
</dbReference>
<dbReference type="GeneID" id="14906483"/>
<dbReference type="RefSeq" id="XP_004031959.1">
    <property type="nucleotide sequence ID" value="XM_004031911.1"/>
</dbReference>
<evidence type="ECO:0000256" key="1">
    <source>
        <dbReference type="ARBA" id="ARBA00022441"/>
    </source>
</evidence>